<feature type="domain" description="Ig-like" evidence="6">
    <location>
        <begin position="677"/>
        <end position="771"/>
    </location>
</feature>
<dbReference type="InterPro" id="IPR003961">
    <property type="entry name" value="FN3_dom"/>
</dbReference>
<dbReference type="Gene3D" id="3.10.100.10">
    <property type="entry name" value="Mannose-Binding Protein A, subunit A"/>
    <property type="match status" value="1"/>
</dbReference>
<dbReference type="SUPFAM" id="SSF49265">
    <property type="entry name" value="Fibronectin type III"/>
    <property type="match status" value="2"/>
</dbReference>
<dbReference type="GO" id="GO:0005886">
    <property type="term" value="C:plasma membrane"/>
    <property type="evidence" value="ECO:0007669"/>
    <property type="project" value="TreeGrafter"/>
</dbReference>
<feature type="signal peptide" evidence="4">
    <location>
        <begin position="1"/>
        <end position="20"/>
    </location>
</feature>
<feature type="domain" description="Fibronectin type-III" evidence="7">
    <location>
        <begin position="790"/>
        <end position="899"/>
    </location>
</feature>
<proteinExistence type="predicted"/>
<dbReference type="InterPro" id="IPR013783">
    <property type="entry name" value="Ig-like_fold"/>
</dbReference>
<keyword evidence="2" id="KW-1015">Disulfide bond</keyword>
<evidence type="ECO:0000256" key="1">
    <source>
        <dbReference type="ARBA" id="ARBA00022737"/>
    </source>
</evidence>
<dbReference type="PANTHER" id="PTHR44170:SF6">
    <property type="entry name" value="CONTACTIN"/>
    <property type="match status" value="1"/>
</dbReference>
<keyword evidence="4" id="KW-0732">Signal</keyword>
<dbReference type="EMBL" id="HACG01034129">
    <property type="protein sequence ID" value="CEK80994.1"/>
    <property type="molecule type" value="Transcribed_RNA"/>
</dbReference>
<feature type="chain" id="PRO_5007391468" description="Contactin" evidence="4">
    <location>
        <begin position="21"/>
        <end position="1270"/>
    </location>
</feature>
<dbReference type="InterPro" id="IPR003598">
    <property type="entry name" value="Ig_sub2"/>
</dbReference>
<sequence>MMGLLLFCLSTLLLWNLVYTQSCPSESGWVMYNRKCYNFVQYPRLVQQMASRACQDNGATLVSVNDLPEHQFIANWLQQNNQGRDSWRTSGMKTNDGVAWEGDGTVTTAFEKWIIPPEQRLVGQRLVYSYQGTEFGWAIGLPDTKYCYICEISADEVYRILQQSRDFDYGLNVDNPGLAPRGPIFLQQPEETVILGKTNTVYLDCLASGNPEPTYEWLKDNKQGSMVPLPPDRRFSFTTGKLEITNPNATDETTYQCKATNQFGTILSTTAQLSFGFLAEFSNVPPAPVYGNEYDGAQLECPNIAGKPAKSYQWYKNNFEVIRPNQQKHLFISASGKLLFSEVSISDQGTYFCLITLTSFGQKGNYIGASQVPSRNSLGFNLNVRSGGASRFQPKIQNDFIYVFPPIPTREGTVSLECFAYGTGPFKYTWSRGGNKPLPEGSRLDSDDRILILYNVKLEDGGQYNCKVFSSATNLQDERSIDLVIQSKPYFTYALTAQHVDVGSRLTWHCEASGQPIPTYVWYKNGKVLTNSPGFTVTVNTLTIEAVDAKRDSGMYQCAATNSHGTTFSTAQLRVLELAPSFSKTPMLKSLEGALGGQITIICDPIAAPAPTYQWSKDLNSLNLEAGLYGQDDHYKLLLNGNLMIQNIVASDQGKYTCRAENSLGRAEDYSNLNLADSIVLSQYPRDDRVEVNRSSILNCKASHKPSIDMIYLWKFNDHIINYRLEYEYKLGEGDLRGSLYITPTQFRNEGRYTCIATTGTDQISASSYITVIGPPGEPAGVYVSTKSIVPSDGNNLINATNLNTTRWIIWTDGLDRGSLITHYFVEFRTNLDTNWRVHPDGNNLPKYSVTNEQYPDKRYARLTNLKAGAGIEFRVLARNSFGIGAPSLPTTITQIAGARPTAFVQNIRGGGGSVGELSVVWDPLPEEDHNGPNLNYKVSWRTYEASSMSDTSKWRSGEIAHGAACKIKTDYVSLRGEAFLCNFVVLVGPLLYYTPYAVKVQPFNIFGEGPSANDTIIMSAEEMPLGAPQTVLADVYNATALMITWSPVPNNKESVRGKLKGYKINYWRSQRETESQALQNIIELKPGQNNLDRGLIIGLEAITWYRFNVQIYNSAGNGPKSSDYDQQTLNRASSQYPTEVYVYSVEGFGVRVNFRGITTRIREEPLRGYKVQYWKSHENILSAKTVDFGKSNTGLIRNLSSSVLYELRVFGYSRGGQGQRSSPTVYFAVGDGQIVINSETTEILSGGPTLNPTSFIILITLLFALLLKL</sequence>
<dbReference type="Pfam" id="PF00041">
    <property type="entry name" value="fn3"/>
    <property type="match status" value="2"/>
</dbReference>
<evidence type="ECO:0000313" key="9">
    <source>
        <dbReference type="EMBL" id="CEK80994.1"/>
    </source>
</evidence>
<dbReference type="FunFam" id="2.60.40.10:FF:000064">
    <property type="entry name" value="Contactin 1"/>
    <property type="match status" value="1"/>
</dbReference>
<dbReference type="PROSITE" id="PS50853">
    <property type="entry name" value="FN3"/>
    <property type="match status" value="3"/>
</dbReference>
<feature type="domain" description="Ig-like" evidence="6">
    <location>
        <begin position="291"/>
        <end position="356"/>
    </location>
</feature>
<dbReference type="EMBL" id="HACG01034128">
    <property type="protein sequence ID" value="CEK80993.1"/>
    <property type="molecule type" value="Transcribed_RNA"/>
</dbReference>
<dbReference type="CDD" id="cd00063">
    <property type="entry name" value="FN3"/>
    <property type="match status" value="3"/>
</dbReference>
<dbReference type="InterPro" id="IPR016187">
    <property type="entry name" value="CTDL_fold"/>
</dbReference>
<dbReference type="FunFam" id="2.60.40.10:FF:000052">
    <property type="entry name" value="Contactin 1"/>
    <property type="match status" value="1"/>
</dbReference>
<evidence type="ECO:0000256" key="4">
    <source>
        <dbReference type="SAM" id="SignalP"/>
    </source>
</evidence>
<feature type="domain" description="Fibronectin type-III" evidence="7">
    <location>
        <begin position="1028"/>
        <end position="1132"/>
    </location>
</feature>
<dbReference type="SMART" id="SM00060">
    <property type="entry name" value="FN3"/>
    <property type="match status" value="4"/>
</dbReference>
<dbReference type="InterPro" id="IPR036116">
    <property type="entry name" value="FN3_sf"/>
</dbReference>
<dbReference type="InterPro" id="IPR007110">
    <property type="entry name" value="Ig-like_dom"/>
</dbReference>
<keyword evidence="1" id="KW-0677">Repeat</keyword>
<dbReference type="SMART" id="SM00408">
    <property type="entry name" value="IGc2"/>
    <property type="match status" value="6"/>
</dbReference>
<dbReference type="InterPro" id="IPR013098">
    <property type="entry name" value="Ig_I-set"/>
</dbReference>
<evidence type="ECO:0008006" key="10">
    <source>
        <dbReference type="Google" id="ProtNLM"/>
    </source>
</evidence>
<evidence type="ECO:0000256" key="3">
    <source>
        <dbReference type="ARBA" id="ARBA00023319"/>
    </source>
</evidence>
<reference evidence="8" key="1">
    <citation type="submission" date="2014-12" db="EMBL/GenBank/DDBJ databases">
        <title>Insight into the proteome of Arion vulgaris.</title>
        <authorList>
            <person name="Aradska J."/>
            <person name="Bulat T."/>
            <person name="Smidak R."/>
            <person name="Sarate P."/>
            <person name="Gangsoo J."/>
            <person name="Sialana F."/>
            <person name="Bilban M."/>
            <person name="Lubec G."/>
        </authorList>
    </citation>
    <scope>NUCLEOTIDE SEQUENCE</scope>
    <source>
        <tissue evidence="8">Skin</tissue>
    </source>
</reference>
<feature type="domain" description="C-type lectin" evidence="5">
    <location>
        <begin position="32"/>
        <end position="151"/>
    </location>
</feature>
<evidence type="ECO:0000256" key="2">
    <source>
        <dbReference type="ARBA" id="ARBA00023157"/>
    </source>
</evidence>
<dbReference type="SMART" id="SM00034">
    <property type="entry name" value="CLECT"/>
    <property type="match status" value="1"/>
</dbReference>
<dbReference type="InterPro" id="IPR036179">
    <property type="entry name" value="Ig-like_dom_sf"/>
</dbReference>
<dbReference type="FunFam" id="2.60.40.10:FF:000032">
    <property type="entry name" value="palladin isoform X1"/>
    <property type="match status" value="1"/>
</dbReference>
<dbReference type="FunFam" id="2.60.40.10:FF:000028">
    <property type="entry name" value="Neuronal cell adhesion molecule"/>
    <property type="match status" value="1"/>
</dbReference>
<feature type="domain" description="Ig-like" evidence="6">
    <location>
        <begin position="580"/>
        <end position="674"/>
    </location>
</feature>
<gene>
    <name evidence="8" type="primary">ORF123739</name>
    <name evidence="9" type="synonym">ORF123744</name>
</gene>
<evidence type="ECO:0000259" key="5">
    <source>
        <dbReference type="PROSITE" id="PS50041"/>
    </source>
</evidence>
<feature type="domain" description="Ig-like" evidence="6">
    <location>
        <begin position="489"/>
        <end position="574"/>
    </location>
</feature>
<dbReference type="GO" id="GO:0007411">
    <property type="term" value="P:axon guidance"/>
    <property type="evidence" value="ECO:0007669"/>
    <property type="project" value="TreeGrafter"/>
</dbReference>
<dbReference type="SMART" id="SM00409">
    <property type="entry name" value="IG"/>
    <property type="match status" value="6"/>
</dbReference>
<dbReference type="CDD" id="cd00096">
    <property type="entry name" value="Ig"/>
    <property type="match status" value="2"/>
</dbReference>
<dbReference type="InterPro" id="IPR001304">
    <property type="entry name" value="C-type_lectin-like"/>
</dbReference>
<dbReference type="Pfam" id="PF13895">
    <property type="entry name" value="Ig_2"/>
    <property type="match status" value="1"/>
</dbReference>
<organism evidence="8">
    <name type="scientific">Arion vulgaris</name>
    <dbReference type="NCBI Taxonomy" id="1028688"/>
    <lineage>
        <taxon>Eukaryota</taxon>
        <taxon>Metazoa</taxon>
        <taxon>Spiralia</taxon>
        <taxon>Lophotrochozoa</taxon>
        <taxon>Mollusca</taxon>
        <taxon>Gastropoda</taxon>
        <taxon>Heterobranchia</taxon>
        <taxon>Euthyneura</taxon>
        <taxon>Panpulmonata</taxon>
        <taxon>Eupulmonata</taxon>
        <taxon>Stylommatophora</taxon>
        <taxon>Helicina</taxon>
        <taxon>Arionoidea</taxon>
        <taxon>Arionidae</taxon>
        <taxon>Arion</taxon>
    </lineage>
</organism>
<evidence type="ECO:0000259" key="7">
    <source>
        <dbReference type="PROSITE" id="PS50853"/>
    </source>
</evidence>
<dbReference type="InterPro" id="IPR003599">
    <property type="entry name" value="Ig_sub"/>
</dbReference>
<dbReference type="Gene3D" id="2.60.40.10">
    <property type="entry name" value="Immunoglobulins"/>
    <property type="match status" value="10"/>
</dbReference>
<name>A0A0B7AJK2_9EUPU</name>
<dbReference type="GO" id="GO:0098609">
    <property type="term" value="P:cell-cell adhesion"/>
    <property type="evidence" value="ECO:0007669"/>
    <property type="project" value="TreeGrafter"/>
</dbReference>
<dbReference type="Pfam" id="PF07679">
    <property type="entry name" value="I-set"/>
    <property type="match status" value="2"/>
</dbReference>
<feature type="domain" description="Fibronectin type-III" evidence="7">
    <location>
        <begin position="1137"/>
        <end position="1233"/>
    </location>
</feature>
<dbReference type="PROSITE" id="PS50835">
    <property type="entry name" value="IG_LIKE"/>
    <property type="match status" value="6"/>
</dbReference>
<feature type="domain" description="Ig-like" evidence="6">
    <location>
        <begin position="183"/>
        <end position="274"/>
    </location>
</feature>
<dbReference type="PROSITE" id="PS50041">
    <property type="entry name" value="C_TYPE_LECTIN_2"/>
    <property type="match status" value="1"/>
</dbReference>
<evidence type="ECO:0000259" key="6">
    <source>
        <dbReference type="PROSITE" id="PS50835"/>
    </source>
</evidence>
<dbReference type="InterPro" id="IPR016186">
    <property type="entry name" value="C-type_lectin-like/link_sf"/>
</dbReference>
<dbReference type="Pfam" id="PF13927">
    <property type="entry name" value="Ig_3"/>
    <property type="match status" value="2"/>
</dbReference>
<keyword evidence="3" id="KW-0393">Immunoglobulin domain</keyword>
<feature type="domain" description="Ig-like" evidence="6">
    <location>
        <begin position="394"/>
        <end position="482"/>
    </location>
</feature>
<dbReference type="GO" id="GO:0030424">
    <property type="term" value="C:axon"/>
    <property type="evidence" value="ECO:0007669"/>
    <property type="project" value="TreeGrafter"/>
</dbReference>
<dbReference type="CDD" id="cd00037">
    <property type="entry name" value="CLECT"/>
    <property type="match status" value="1"/>
</dbReference>
<dbReference type="SUPFAM" id="SSF56436">
    <property type="entry name" value="C-type lectin-like"/>
    <property type="match status" value="1"/>
</dbReference>
<dbReference type="SUPFAM" id="SSF48726">
    <property type="entry name" value="Immunoglobulin"/>
    <property type="match status" value="6"/>
</dbReference>
<evidence type="ECO:0000313" key="8">
    <source>
        <dbReference type="EMBL" id="CEK80993.1"/>
    </source>
</evidence>
<dbReference type="PANTHER" id="PTHR44170">
    <property type="entry name" value="PROTEIN SIDEKICK"/>
    <property type="match status" value="1"/>
</dbReference>
<accession>A0A0B7AJK2</accession>
<dbReference type="AlphaFoldDB" id="A0A0B7AJK2"/>
<protein>
    <recommendedName>
        <fullName evidence="10">Contactin</fullName>
    </recommendedName>
</protein>